<keyword evidence="14" id="KW-1185">Reference proteome</keyword>
<evidence type="ECO:0000313" key="14">
    <source>
        <dbReference type="Proteomes" id="UP000515154"/>
    </source>
</evidence>
<gene>
    <name evidence="15" type="primary">LOC115226519</name>
</gene>
<dbReference type="Proteomes" id="UP000515154">
    <property type="component" value="Linkage group LG2"/>
</dbReference>
<comment type="subunit">
    <text evidence="11">Homodimer; enzymatically active. Interacts with PPP1R3B; recruits the phosphatase PP1 which dephosphorylates and inactivates PYGL/glycogen phosphorylase.</text>
</comment>
<dbReference type="FunFam" id="3.40.50.2000:FF:000005">
    <property type="entry name" value="Alpha-1,4 glucan phosphorylase"/>
    <property type="match status" value="1"/>
</dbReference>
<sequence length="831" mass="96809">MPLQQQITLCGMTGLADEMSTENIKKSFNRHLHFTCMKDRNVATRRDYYVALAHSVKDQLVGRWIRTQQFNYDTDPKRVYYLSMEFYMGKFLENAMLCLGNMYSNEEALRQMNLKLSNLIEIEEEAGLGNGGLGRLAACYMDSMATVGVTGYGYGIRYNYGIFTQKINNGWQCESADEWLEYGNPWEKSRPEHRIPVRFGGRVEVIEGRFQWLDTHNVIATPYDYPIPGYKNNRVNTLRLWSARCTKEFQLQFFNNGDYIRAVMERNLAENISSVLYPNDTFFEGQELRLKQEYFLVAATLQDIIRRFKADKYGRKRRGRDMFYQLPEKVAIQLNDTHPGFAIPELMRILVDDECMDWDDAWDISCNVFAYTNHTLMPEALERWPVTLLETLLPRHLQLIYHINHLHLEKVARIWPNDDDRIKRLSIFEEEPYKKVNMAYLCIVGSHAVNGVAALHSNLLKQELFKDFYEMMPHKFQNVTNGISPRRWILQSNPCLSDLISGRIGDAWITELCHLRDLRKFEHDGHILRDLMEVKMEHKKRMAEYIKEKYLININIASLFDVHVKRIHEYKRQLLNCLHIVTKYCRIKYEKKFVVPRTVIIGGKAAPGYRMAKLIIKLINNMAKIINNDVDIGNKLKIVYLENYCVSLAEKIIPATDLSEQISTAGTEASGTGNMKFMANGALTIGTMDGANVEIAEEVGKTNMFIFGLCVEEVKNLRSSGYTASRHYHRNDELRRAMDMIKDGYFSPDNPSLFIEIFDSLYHCDHYLLLEDYEDYIRAQDDVENLYNNTKEWLRKSLLNIACCGKFSSDRAIKEYAAHIWSADLLQTKFY</sequence>
<organism evidence="14 15">
    <name type="scientific">Octopus sinensis</name>
    <name type="common">East Asian common octopus</name>
    <dbReference type="NCBI Taxonomy" id="2607531"/>
    <lineage>
        <taxon>Eukaryota</taxon>
        <taxon>Metazoa</taxon>
        <taxon>Spiralia</taxon>
        <taxon>Lophotrochozoa</taxon>
        <taxon>Mollusca</taxon>
        <taxon>Cephalopoda</taxon>
        <taxon>Coleoidea</taxon>
        <taxon>Octopodiformes</taxon>
        <taxon>Octopoda</taxon>
        <taxon>Incirrata</taxon>
        <taxon>Octopodidae</taxon>
        <taxon>Octopus</taxon>
    </lineage>
</organism>
<dbReference type="GO" id="GO:0005980">
    <property type="term" value="P:glycogen catabolic process"/>
    <property type="evidence" value="ECO:0007669"/>
    <property type="project" value="TreeGrafter"/>
</dbReference>
<dbReference type="Gene3D" id="3.40.50.2000">
    <property type="entry name" value="Glycogen Phosphorylase B"/>
    <property type="match status" value="2"/>
</dbReference>
<evidence type="ECO:0000256" key="6">
    <source>
        <dbReference type="ARBA" id="ARBA00022679"/>
    </source>
</evidence>
<evidence type="ECO:0000256" key="8">
    <source>
        <dbReference type="ARBA" id="ARBA00023277"/>
    </source>
</evidence>
<keyword evidence="8 13" id="KW-0119">Carbohydrate metabolism</keyword>
<name>A0A7E6EKT1_9MOLL</name>
<keyword evidence="5 13" id="KW-0328">Glycosyltransferase</keyword>
<dbReference type="PANTHER" id="PTHR11468">
    <property type="entry name" value="GLYCOGEN PHOSPHORYLASE"/>
    <property type="match status" value="1"/>
</dbReference>
<comment type="catalytic activity">
    <reaction evidence="9">
        <text>[(1-&gt;4)-alpha-D-glucosyl](n) + phosphate = [(1-&gt;4)-alpha-D-glucosyl](n-1) + alpha-D-glucose 1-phosphate</text>
        <dbReference type="Rhea" id="RHEA:41732"/>
        <dbReference type="Rhea" id="RHEA-COMP:9584"/>
        <dbReference type="Rhea" id="RHEA-COMP:9586"/>
        <dbReference type="ChEBI" id="CHEBI:15444"/>
        <dbReference type="ChEBI" id="CHEBI:43474"/>
        <dbReference type="ChEBI" id="CHEBI:58601"/>
        <dbReference type="EC" id="2.4.1.1"/>
    </reaction>
    <physiologicalReaction direction="left-to-right" evidence="9">
        <dbReference type="Rhea" id="RHEA:41733"/>
    </physiologicalReaction>
</comment>
<dbReference type="RefSeq" id="XP_036356236.1">
    <property type="nucleotide sequence ID" value="XM_036500343.1"/>
</dbReference>
<feature type="modified residue" description="N6-(pyridoxal phosphate)lysine" evidence="12">
    <location>
        <position position="676"/>
    </location>
</feature>
<evidence type="ECO:0000256" key="5">
    <source>
        <dbReference type="ARBA" id="ARBA00022676"/>
    </source>
</evidence>
<evidence type="ECO:0000256" key="2">
    <source>
        <dbReference type="ARBA" id="ARBA00006047"/>
    </source>
</evidence>
<dbReference type="GO" id="GO:0030170">
    <property type="term" value="F:pyridoxal phosphate binding"/>
    <property type="evidence" value="ECO:0007669"/>
    <property type="project" value="InterPro"/>
</dbReference>
<evidence type="ECO:0000256" key="4">
    <source>
        <dbReference type="ARBA" id="ARBA00022600"/>
    </source>
</evidence>
<protein>
    <recommendedName>
        <fullName evidence="13">Alpha-1,4 glucan phosphorylase</fullName>
        <ecNumber evidence="13">2.4.1.1</ecNumber>
    </recommendedName>
</protein>
<reference evidence="15" key="1">
    <citation type="submission" date="2025-08" db="UniProtKB">
        <authorList>
            <consortium name="RefSeq"/>
        </authorList>
    </citation>
    <scope>IDENTIFICATION</scope>
</reference>
<dbReference type="InterPro" id="IPR000811">
    <property type="entry name" value="Glyco_trans_35"/>
</dbReference>
<evidence type="ECO:0000256" key="9">
    <source>
        <dbReference type="ARBA" id="ARBA00036074"/>
    </source>
</evidence>
<evidence type="ECO:0000256" key="11">
    <source>
        <dbReference type="ARBA" id="ARBA00046783"/>
    </source>
</evidence>
<dbReference type="AlphaFoldDB" id="A0A7E6EKT1"/>
<evidence type="ECO:0000313" key="15">
    <source>
        <dbReference type="RefSeq" id="XP_036356236.1"/>
    </source>
</evidence>
<dbReference type="PANTHER" id="PTHR11468:SF3">
    <property type="entry name" value="GLYCOGEN PHOSPHORYLASE, LIVER FORM"/>
    <property type="match status" value="1"/>
</dbReference>
<dbReference type="EC" id="2.4.1.1" evidence="13"/>
<keyword evidence="7 12" id="KW-0663">Pyridoxal phosphate</keyword>
<evidence type="ECO:0000256" key="12">
    <source>
        <dbReference type="PIRSR" id="PIRSR000460-1"/>
    </source>
</evidence>
<evidence type="ECO:0000256" key="10">
    <source>
        <dbReference type="ARBA" id="ARBA00037413"/>
    </source>
</evidence>
<dbReference type="GO" id="GO:0005737">
    <property type="term" value="C:cytoplasm"/>
    <property type="evidence" value="ECO:0007669"/>
    <property type="project" value="TreeGrafter"/>
</dbReference>
<dbReference type="PIRSF" id="PIRSF000460">
    <property type="entry name" value="Pprylas_GlgP"/>
    <property type="match status" value="1"/>
</dbReference>
<keyword evidence="4" id="KW-0321">Glycogen metabolism</keyword>
<dbReference type="SUPFAM" id="SSF53756">
    <property type="entry name" value="UDP-Glycosyltransferase/glycogen phosphorylase"/>
    <property type="match status" value="1"/>
</dbReference>
<dbReference type="FunFam" id="3.40.50.2000:FF:000153">
    <property type="entry name" value="Alpha-1,4 glucan phosphorylase"/>
    <property type="match status" value="1"/>
</dbReference>
<evidence type="ECO:0000256" key="7">
    <source>
        <dbReference type="ARBA" id="ARBA00022898"/>
    </source>
</evidence>
<dbReference type="Pfam" id="PF00343">
    <property type="entry name" value="Phosphorylase"/>
    <property type="match status" value="1"/>
</dbReference>
<keyword evidence="3" id="KW-0597">Phosphoprotein</keyword>
<proteinExistence type="inferred from homology"/>
<dbReference type="CDD" id="cd04300">
    <property type="entry name" value="GT35_Glycogen_Phosphorylase"/>
    <property type="match status" value="1"/>
</dbReference>
<keyword evidence="6 13" id="KW-0808">Transferase</keyword>
<evidence type="ECO:0000256" key="3">
    <source>
        <dbReference type="ARBA" id="ARBA00022553"/>
    </source>
</evidence>
<evidence type="ECO:0000256" key="1">
    <source>
        <dbReference type="ARBA" id="ARBA00001933"/>
    </source>
</evidence>
<dbReference type="InterPro" id="IPR011833">
    <property type="entry name" value="Glycg_phsphrylas"/>
</dbReference>
<dbReference type="NCBIfam" id="TIGR02093">
    <property type="entry name" value="P_ylase"/>
    <property type="match status" value="1"/>
</dbReference>
<comment type="cofactor">
    <cofactor evidence="1 13">
        <name>pyridoxal 5'-phosphate</name>
        <dbReference type="ChEBI" id="CHEBI:597326"/>
    </cofactor>
</comment>
<evidence type="ECO:0000256" key="13">
    <source>
        <dbReference type="RuleBase" id="RU000587"/>
    </source>
</evidence>
<dbReference type="KEGG" id="osn:115226519"/>
<comment type="function">
    <text evidence="10 13">Allosteric enzyme that catalyzes the rate-limiting step in glycogen catabolism, the phosphorolytic cleavage of glycogen to produce glucose-1-phosphate, and plays a central role in maintaining cellular and organismal glucose homeostasis.</text>
</comment>
<dbReference type="GO" id="GO:0008184">
    <property type="term" value="F:glycogen phosphorylase activity"/>
    <property type="evidence" value="ECO:0007669"/>
    <property type="project" value="InterPro"/>
</dbReference>
<comment type="similarity">
    <text evidence="2 13">Belongs to the glycogen phosphorylase family.</text>
</comment>
<accession>A0A7E6EKT1</accession>